<dbReference type="AlphaFoldDB" id="A0A1I6MZ62"/>
<evidence type="ECO:0000313" key="3">
    <source>
        <dbReference type="Proteomes" id="UP000199024"/>
    </source>
</evidence>
<dbReference type="RefSeq" id="WP_245782044.1">
    <property type="nucleotide sequence ID" value="NZ_FOZL01000002.1"/>
</dbReference>
<evidence type="ECO:0000256" key="1">
    <source>
        <dbReference type="SAM" id="MobiDB-lite"/>
    </source>
</evidence>
<keyword evidence="3" id="KW-1185">Reference proteome</keyword>
<organism evidence="2 3">
    <name type="scientific">Granulicella pectinivorans</name>
    <dbReference type="NCBI Taxonomy" id="474950"/>
    <lineage>
        <taxon>Bacteria</taxon>
        <taxon>Pseudomonadati</taxon>
        <taxon>Acidobacteriota</taxon>
        <taxon>Terriglobia</taxon>
        <taxon>Terriglobales</taxon>
        <taxon>Acidobacteriaceae</taxon>
        <taxon>Granulicella</taxon>
    </lineage>
</organism>
<feature type="compositionally biased region" description="Gly residues" evidence="1">
    <location>
        <begin position="320"/>
        <end position="331"/>
    </location>
</feature>
<feature type="compositionally biased region" description="Low complexity" evidence="1">
    <location>
        <begin position="300"/>
        <end position="319"/>
    </location>
</feature>
<evidence type="ECO:0000313" key="2">
    <source>
        <dbReference type="EMBL" id="SFS20992.1"/>
    </source>
</evidence>
<dbReference type="STRING" id="474950.SAMN05421771_3993"/>
<accession>A0A1I6MZ62</accession>
<protein>
    <recommendedName>
        <fullName evidence="4">DUF5666 domain-containing protein</fullName>
    </recommendedName>
</protein>
<proteinExistence type="predicted"/>
<evidence type="ECO:0008006" key="4">
    <source>
        <dbReference type="Google" id="ProtNLM"/>
    </source>
</evidence>
<feature type="region of interest" description="Disordered" evidence="1">
    <location>
        <begin position="346"/>
        <end position="367"/>
    </location>
</feature>
<name>A0A1I6MZ62_9BACT</name>
<reference evidence="2 3" key="1">
    <citation type="submission" date="2016-10" db="EMBL/GenBank/DDBJ databases">
        <authorList>
            <person name="de Groot N.N."/>
        </authorList>
    </citation>
    <scope>NUCLEOTIDE SEQUENCE [LARGE SCALE GENOMIC DNA]</scope>
    <source>
        <strain evidence="2 3">DSM 21001</strain>
    </source>
</reference>
<sequence>MPFQVSQTTAVPESCTPTVRRFLFTPTLFLGAALFLPFTLPHAVMAQAPAATAPNPNAPQRGTVKAINGSVLTVAADSGKTITVTLADATKVTQLAPGSTDLKTGTAAAVTDIAVGDRILAAVKAGDAPDAYTSARVILMKSADIADRQAAQKADWQRRGSGGLVSAVDAAAGTITVSSGAKKIVLTTTPTTIYRRYAPDSVKFEDAQVGTLSQIQPGDQLRMRGTKSEDGTTEVAEEIVSGSFSNISATISSIDAAANTVTVKDLATKKTVVVKVTPNSEIKTLPAMMAARLAAMNAPGGAAGAPGATAGAARPTGAGAPAGGPPQGAGAPGGYGGGGYGGGAGRPGGGMGGPGGPGGRMGGGDLSSMVARLPATTLSALKAGDALMIVGTQTPGSTGITAITVLSGVEPLLTKTGAPAMTLAPWSVGGGAPEGGGGQ</sequence>
<gene>
    <name evidence="2" type="ORF">SAMN05421771_3993</name>
</gene>
<feature type="compositionally biased region" description="Gly residues" evidence="1">
    <location>
        <begin position="346"/>
        <end position="365"/>
    </location>
</feature>
<dbReference type="EMBL" id="FOZL01000002">
    <property type="protein sequence ID" value="SFS20992.1"/>
    <property type="molecule type" value="Genomic_DNA"/>
</dbReference>
<dbReference type="Proteomes" id="UP000199024">
    <property type="component" value="Unassembled WGS sequence"/>
</dbReference>
<feature type="region of interest" description="Disordered" evidence="1">
    <location>
        <begin position="300"/>
        <end position="331"/>
    </location>
</feature>